<proteinExistence type="predicted"/>
<name>A0AAW3TRU1_9SPHN</name>
<dbReference type="EMBL" id="JACIDB010000001">
    <property type="protein sequence ID" value="MBB3874840.1"/>
    <property type="molecule type" value="Genomic_DNA"/>
</dbReference>
<dbReference type="AlphaFoldDB" id="A0AAW3TRU1"/>
<evidence type="ECO:0000313" key="1">
    <source>
        <dbReference type="EMBL" id="MBB3874840.1"/>
    </source>
</evidence>
<gene>
    <name evidence="1" type="ORF">GGR47_001056</name>
</gene>
<comment type="caution">
    <text evidence="1">The sequence shown here is derived from an EMBL/GenBank/DDBJ whole genome shotgun (WGS) entry which is preliminary data.</text>
</comment>
<dbReference type="RefSeq" id="WP_147035433.1">
    <property type="nucleotide sequence ID" value="NZ_JACIDB010000001.1"/>
</dbReference>
<protein>
    <submittedName>
        <fullName evidence="1">Uncharacterized protein</fullName>
    </submittedName>
</protein>
<organism evidence="1 2">
    <name type="scientific">Sphingomonas aquatilis</name>
    <dbReference type="NCBI Taxonomy" id="93063"/>
    <lineage>
        <taxon>Bacteria</taxon>
        <taxon>Pseudomonadati</taxon>
        <taxon>Pseudomonadota</taxon>
        <taxon>Alphaproteobacteria</taxon>
        <taxon>Sphingomonadales</taxon>
        <taxon>Sphingomonadaceae</taxon>
        <taxon>Sphingomonas</taxon>
    </lineage>
</organism>
<sequence length="106" mass="12168">MTAKPKLTKTERIIRQCMMSNASNEIVYRQQRYWESVEQGLSKSIQDRRHREFMKACEGLIEVGTCRLPDAYLRSVYGEKAVIERDKLLGAGGGVVPLKRNGRPLR</sequence>
<dbReference type="Proteomes" id="UP000528945">
    <property type="component" value="Unassembled WGS sequence"/>
</dbReference>
<reference evidence="1 2" key="1">
    <citation type="submission" date="2020-08" db="EMBL/GenBank/DDBJ databases">
        <title>Genomic Encyclopedia of Type Strains, Phase IV (KMG-IV): sequencing the most valuable type-strain genomes for metagenomic binning, comparative biology and taxonomic classification.</title>
        <authorList>
            <person name="Goeker M."/>
        </authorList>
    </citation>
    <scope>NUCLEOTIDE SEQUENCE [LARGE SCALE GENOMIC DNA]</scope>
    <source>
        <strain evidence="1 2">DSM 15581</strain>
    </source>
</reference>
<keyword evidence="2" id="KW-1185">Reference proteome</keyword>
<accession>A0AAW3TRU1</accession>
<evidence type="ECO:0000313" key="2">
    <source>
        <dbReference type="Proteomes" id="UP000528945"/>
    </source>
</evidence>